<comment type="similarity">
    <text evidence="1 8">Belongs to the SOS response-associated peptidase family.</text>
</comment>
<dbReference type="Gene3D" id="3.90.1680.10">
    <property type="entry name" value="SOS response associated peptidase-like"/>
    <property type="match status" value="1"/>
</dbReference>
<sequence>MCGRYNFILARDDFGSLLKQAESCSGASPRLKDIKSGDICPTDIVPIVTKDGPVLMRWGFSGYDGKGQVINARLETAAEKPMFRKSYAQCRCLVPAGHYFEWRKDGTKKQKYAIGTGTPMYMAGLYRSEPGDPLPHFVILTRSAAPGIAFIHDRMPVIVPESLRNRWLASPIGARELLSASDESIAYRETV</sequence>
<dbReference type="STRING" id="1123282.SAMN02745823_01408"/>
<dbReference type="PANTHER" id="PTHR13604:SF0">
    <property type="entry name" value="ABASIC SITE PROCESSING PROTEIN HMCES"/>
    <property type="match status" value="1"/>
</dbReference>
<keyword evidence="5" id="KW-0190">Covalent protein-DNA linkage</keyword>
<accession>A0A1M5WVU3</accession>
<dbReference type="AlphaFoldDB" id="A0A1M5WVU3"/>
<keyword evidence="7" id="KW-0456">Lyase</keyword>
<evidence type="ECO:0000256" key="5">
    <source>
        <dbReference type="ARBA" id="ARBA00023124"/>
    </source>
</evidence>
<keyword evidence="3" id="KW-0227">DNA damage</keyword>
<keyword evidence="10" id="KW-1185">Reference proteome</keyword>
<dbReference type="SUPFAM" id="SSF143081">
    <property type="entry name" value="BB1717-like"/>
    <property type="match status" value="1"/>
</dbReference>
<evidence type="ECO:0000256" key="1">
    <source>
        <dbReference type="ARBA" id="ARBA00008136"/>
    </source>
</evidence>
<dbReference type="Pfam" id="PF02586">
    <property type="entry name" value="SRAP"/>
    <property type="match status" value="1"/>
</dbReference>
<dbReference type="GO" id="GO:0008233">
    <property type="term" value="F:peptidase activity"/>
    <property type="evidence" value="ECO:0007669"/>
    <property type="project" value="UniProtKB-KW"/>
</dbReference>
<dbReference type="InterPro" id="IPR036590">
    <property type="entry name" value="SRAP-like"/>
</dbReference>
<dbReference type="InterPro" id="IPR003738">
    <property type="entry name" value="SRAP"/>
</dbReference>
<dbReference type="OrthoDB" id="9782620at2"/>
<name>A0A1M5WVU3_9FIRM</name>
<evidence type="ECO:0000313" key="10">
    <source>
        <dbReference type="Proteomes" id="UP000183995"/>
    </source>
</evidence>
<evidence type="ECO:0000256" key="2">
    <source>
        <dbReference type="ARBA" id="ARBA00022670"/>
    </source>
</evidence>
<dbReference type="EC" id="3.4.-.-" evidence="8"/>
<evidence type="ECO:0000256" key="7">
    <source>
        <dbReference type="ARBA" id="ARBA00023239"/>
    </source>
</evidence>
<dbReference type="RefSeq" id="WP_073077143.1">
    <property type="nucleotide sequence ID" value="NZ_FQXV01000004.1"/>
</dbReference>
<dbReference type="Proteomes" id="UP000183995">
    <property type="component" value="Unassembled WGS sequence"/>
</dbReference>
<evidence type="ECO:0000256" key="4">
    <source>
        <dbReference type="ARBA" id="ARBA00022801"/>
    </source>
</evidence>
<organism evidence="9 10">
    <name type="scientific">Sporobacter termitidis DSM 10068</name>
    <dbReference type="NCBI Taxonomy" id="1123282"/>
    <lineage>
        <taxon>Bacteria</taxon>
        <taxon>Bacillati</taxon>
        <taxon>Bacillota</taxon>
        <taxon>Clostridia</taxon>
        <taxon>Eubacteriales</taxon>
        <taxon>Oscillospiraceae</taxon>
        <taxon>Sporobacter</taxon>
    </lineage>
</organism>
<keyword evidence="4 8" id="KW-0378">Hydrolase</keyword>
<dbReference type="GO" id="GO:0016829">
    <property type="term" value="F:lyase activity"/>
    <property type="evidence" value="ECO:0007669"/>
    <property type="project" value="UniProtKB-KW"/>
</dbReference>
<dbReference type="EMBL" id="FQXV01000004">
    <property type="protein sequence ID" value="SHH91488.1"/>
    <property type="molecule type" value="Genomic_DNA"/>
</dbReference>
<evidence type="ECO:0000313" key="9">
    <source>
        <dbReference type="EMBL" id="SHH91488.1"/>
    </source>
</evidence>
<evidence type="ECO:0000256" key="3">
    <source>
        <dbReference type="ARBA" id="ARBA00022763"/>
    </source>
</evidence>
<gene>
    <name evidence="9" type="ORF">SAMN02745823_01408</name>
</gene>
<proteinExistence type="inferred from homology"/>
<reference evidence="9 10" key="1">
    <citation type="submission" date="2016-11" db="EMBL/GenBank/DDBJ databases">
        <authorList>
            <person name="Jaros S."/>
            <person name="Januszkiewicz K."/>
            <person name="Wedrychowicz H."/>
        </authorList>
    </citation>
    <scope>NUCLEOTIDE SEQUENCE [LARGE SCALE GENOMIC DNA]</scope>
    <source>
        <strain evidence="9 10">DSM 10068</strain>
    </source>
</reference>
<keyword evidence="6" id="KW-0238">DNA-binding</keyword>
<dbReference type="GO" id="GO:0003697">
    <property type="term" value="F:single-stranded DNA binding"/>
    <property type="evidence" value="ECO:0007669"/>
    <property type="project" value="InterPro"/>
</dbReference>
<keyword evidence="2 8" id="KW-0645">Protease</keyword>
<dbReference type="PANTHER" id="PTHR13604">
    <property type="entry name" value="DC12-RELATED"/>
    <property type="match status" value="1"/>
</dbReference>
<evidence type="ECO:0000256" key="6">
    <source>
        <dbReference type="ARBA" id="ARBA00023125"/>
    </source>
</evidence>
<dbReference type="GO" id="GO:0106300">
    <property type="term" value="P:protein-DNA covalent cross-linking repair"/>
    <property type="evidence" value="ECO:0007669"/>
    <property type="project" value="InterPro"/>
</dbReference>
<evidence type="ECO:0000256" key="8">
    <source>
        <dbReference type="RuleBase" id="RU364100"/>
    </source>
</evidence>
<dbReference type="GO" id="GO:0006508">
    <property type="term" value="P:proteolysis"/>
    <property type="evidence" value="ECO:0007669"/>
    <property type="project" value="UniProtKB-KW"/>
</dbReference>
<protein>
    <recommendedName>
        <fullName evidence="8">Abasic site processing protein</fullName>
        <ecNumber evidence="8">3.4.-.-</ecNumber>
    </recommendedName>
</protein>